<reference evidence="2" key="1">
    <citation type="submission" date="2021-03" db="EMBL/GenBank/DDBJ databases">
        <title>Acanthopleuribacteraceae sp. M133.</title>
        <authorList>
            <person name="Wang G."/>
        </authorList>
    </citation>
    <scope>NUCLEOTIDE SEQUENCE</scope>
    <source>
        <strain evidence="2">M133</strain>
    </source>
</reference>
<protein>
    <submittedName>
        <fullName evidence="2">FecR domain-containing protein</fullName>
    </submittedName>
</protein>
<proteinExistence type="predicted"/>
<name>A0A8A4TPA4_SULCO</name>
<accession>A0A8A4TPA4</accession>
<sequence length="315" mass="34149">MQGDKVTVLIEGRAIIYLSDGSELTLGNDYSDTEVDFELLKASDKGGITDVILKLAVGEVWVKAPEYADGSNFRIKTDSASAAVRGTVFGLRATYGAEEEAYTDIYLQAGALQIATDEGTPIAPNQANTQNGVQIELDENGNSLIRVDEGADPIILEIDDNNPSNPIPDVSGDLMDEDQQEHMHRQLSQGLRFNSGTKPILTSLARPDFNTLVVEGENLGATTLEIIPRLHGLLTLDANILEAYGINPAAHQNDIVSIAIDPNKLRYTITTNIFADTLLPLLQSDDFPYAITAYYRLCNYDVSAECSGKISISLP</sequence>
<organism evidence="2 3">
    <name type="scientific">Sulfidibacter corallicola</name>
    <dbReference type="NCBI Taxonomy" id="2818388"/>
    <lineage>
        <taxon>Bacteria</taxon>
        <taxon>Pseudomonadati</taxon>
        <taxon>Acidobacteriota</taxon>
        <taxon>Holophagae</taxon>
        <taxon>Acanthopleuribacterales</taxon>
        <taxon>Acanthopleuribacteraceae</taxon>
        <taxon>Sulfidibacter</taxon>
    </lineage>
</organism>
<dbReference type="RefSeq" id="WP_237380671.1">
    <property type="nucleotide sequence ID" value="NZ_CP071793.1"/>
</dbReference>
<dbReference type="Gene3D" id="2.60.120.1440">
    <property type="match status" value="1"/>
</dbReference>
<evidence type="ECO:0000313" key="3">
    <source>
        <dbReference type="Proteomes" id="UP000663929"/>
    </source>
</evidence>
<dbReference type="Pfam" id="PF04773">
    <property type="entry name" value="FecR"/>
    <property type="match status" value="1"/>
</dbReference>
<dbReference type="InterPro" id="IPR006860">
    <property type="entry name" value="FecR"/>
</dbReference>
<evidence type="ECO:0000313" key="2">
    <source>
        <dbReference type="EMBL" id="QTD50731.1"/>
    </source>
</evidence>
<feature type="domain" description="FecR protein" evidence="1">
    <location>
        <begin position="11"/>
        <end position="94"/>
    </location>
</feature>
<keyword evidence="3" id="KW-1185">Reference proteome</keyword>
<dbReference type="AlphaFoldDB" id="A0A8A4TPA4"/>
<dbReference type="KEGG" id="scor:J3U87_34530"/>
<dbReference type="Proteomes" id="UP000663929">
    <property type="component" value="Chromosome"/>
</dbReference>
<gene>
    <name evidence="2" type="ORF">J3U87_34530</name>
</gene>
<dbReference type="EMBL" id="CP071793">
    <property type="protein sequence ID" value="QTD50731.1"/>
    <property type="molecule type" value="Genomic_DNA"/>
</dbReference>
<evidence type="ECO:0000259" key="1">
    <source>
        <dbReference type="Pfam" id="PF04773"/>
    </source>
</evidence>